<keyword evidence="2" id="KW-1133">Transmembrane helix</keyword>
<comment type="caution">
    <text evidence="3">The sequence shown here is derived from an EMBL/GenBank/DDBJ whole genome shotgun (WGS) entry which is preliminary data.</text>
</comment>
<feature type="transmembrane region" description="Helical" evidence="2">
    <location>
        <begin position="20"/>
        <end position="37"/>
    </location>
</feature>
<feature type="region of interest" description="Disordered" evidence="1">
    <location>
        <begin position="75"/>
        <end position="121"/>
    </location>
</feature>
<dbReference type="EMBL" id="LLXH01009461">
    <property type="protein sequence ID" value="PKC50623.1"/>
    <property type="molecule type" value="Genomic_DNA"/>
</dbReference>
<evidence type="ECO:0000313" key="4">
    <source>
        <dbReference type="Proteomes" id="UP000232688"/>
    </source>
</evidence>
<feature type="compositionally biased region" description="Basic and acidic residues" evidence="1">
    <location>
        <begin position="77"/>
        <end position="91"/>
    </location>
</feature>
<gene>
    <name evidence="3" type="ORF">RhiirA1_485784</name>
</gene>
<dbReference type="AlphaFoldDB" id="A0A2N0QHU1"/>
<evidence type="ECO:0000313" key="3">
    <source>
        <dbReference type="EMBL" id="PKC50623.1"/>
    </source>
</evidence>
<feature type="transmembrane region" description="Helical" evidence="2">
    <location>
        <begin position="57"/>
        <end position="76"/>
    </location>
</feature>
<reference evidence="3 4" key="2">
    <citation type="submission" date="2017-10" db="EMBL/GenBank/DDBJ databases">
        <title>Genome analyses suggest a sexual origin of heterokaryosis in a supposedly ancient asexual fungus.</title>
        <authorList>
            <person name="Corradi N."/>
            <person name="Sedzielewska K."/>
            <person name="Noel J."/>
            <person name="Charron P."/>
            <person name="Farinelli L."/>
            <person name="Marton T."/>
            <person name="Kruger M."/>
            <person name="Pelin A."/>
            <person name="Brachmann A."/>
            <person name="Corradi N."/>
        </authorList>
    </citation>
    <scope>NUCLEOTIDE SEQUENCE [LARGE SCALE GENOMIC DNA]</scope>
    <source>
        <strain evidence="3 4">A1</strain>
    </source>
</reference>
<reference evidence="3 4" key="1">
    <citation type="submission" date="2017-10" db="EMBL/GenBank/DDBJ databases">
        <title>Extensive intraspecific genome diversity in a model arbuscular mycorrhizal fungus.</title>
        <authorList>
            <person name="Chen E.C.H."/>
            <person name="Morin E."/>
            <person name="Baudet D."/>
            <person name="Noel J."/>
            <person name="Ndikumana S."/>
            <person name="Charron P."/>
            <person name="St-Onge C."/>
            <person name="Giorgi J."/>
            <person name="Grigoriev I.V."/>
            <person name="Roux C."/>
            <person name="Martin F.M."/>
            <person name="Corradi N."/>
        </authorList>
    </citation>
    <scope>NUCLEOTIDE SEQUENCE [LARGE SCALE GENOMIC DNA]</scope>
    <source>
        <strain evidence="3 4">A1</strain>
    </source>
</reference>
<dbReference type="Proteomes" id="UP000232688">
    <property type="component" value="Unassembled WGS sequence"/>
</dbReference>
<feature type="non-terminal residue" evidence="3">
    <location>
        <position position="156"/>
    </location>
</feature>
<evidence type="ECO:0000256" key="1">
    <source>
        <dbReference type="SAM" id="MobiDB-lite"/>
    </source>
</evidence>
<dbReference type="VEuPathDB" id="FungiDB:RhiirA1_485784"/>
<keyword evidence="2" id="KW-0812">Transmembrane</keyword>
<evidence type="ECO:0000256" key="2">
    <source>
        <dbReference type="SAM" id="Phobius"/>
    </source>
</evidence>
<accession>A0A2N0QHU1</accession>
<organism evidence="3 4">
    <name type="scientific">Rhizophagus irregularis</name>
    <dbReference type="NCBI Taxonomy" id="588596"/>
    <lineage>
        <taxon>Eukaryota</taxon>
        <taxon>Fungi</taxon>
        <taxon>Fungi incertae sedis</taxon>
        <taxon>Mucoromycota</taxon>
        <taxon>Glomeromycotina</taxon>
        <taxon>Glomeromycetes</taxon>
        <taxon>Glomerales</taxon>
        <taxon>Glomeraceae</taxon>
        <taxon>Rhizophagus</taxon>
    </lineage>
</organism>
<proteinExistence type="predicted"/>
<sequence length="156" mass="17101">MSFAIIGVFLHVFHSIYDNGWLWANQLGMFLAVPLLLMYKGKQGGFMTRLFNRKDSILFPLLLALFLILSACTASPSEDKVDSGDVDKGDLKSVSADPQETFDSIEPIDQTSPPEPKPYEGDLELSVIGATGFTSVQLELKDAANKDSETVQILEA</sequence>
<protein>
    <submittedName>
        <fullName evidence="3">Uncharacterized protein</fullName>
    </submittedName>
</protein>
<keyword evidence="2" id="KW-0472">Membrane</keyword>
<name>A0A2N0QHU1_9GLOM</name>